<organism evidence="7 8">
    <name type="scientific">Pseudonocardia spirodelae</name>
    <dbReference type="NCBI Taxonomy" id="3133431"/>
    <lineage>
        <taxon>Bacteria</taxon>
        <taxon>Bacillati</taxon>
        <taxon>Actinomycetota</taxon>
        <taxon>Actinomycetes</taxon>
        <taxon>Pseudonocardiales</taxon>
        <taxon>Pseudonocardiaceae</taxon>
        <taxon>Pseudonocardia</taxon>
    </lineage>
</organism>
<evidence type="ECO:0000256" key="4">
    <source>
        <dbReference type="ARBA" id="ARBA00022989"/>
    </source>
</evidence>
<keyword evidence="5 6" id="KW-0472">Membrane</keyword>
<dbReference type="Pfam" id="PF03626">
    <property type="entry name" value="COX4_pro"/>
    <property type="match status" value="1"/>
</dbReference>
<keyword evidence="8" id="KW-1185">Reference proteome</keyword>
<dbReference type="Proteomes" id="UP001364211">
    <property type="component" value="Unassembled WGS sequence"/>
</dbReference>
<feature type="transmembrane region" description="Helical" evidence="6">
    <location>
        <begin position="55"/>
        <end position="77"/>
    </location>
</feature>
<evidence type="ECO:0000313" key="8">
    <source>
        <dbReference type="Proteomes" id="UP001364211"/>
    </source>
</evidence>
<dbReference type="RefSeq" id="WP_340289079.1">
    <property type="nucleotide sequence ID" value="NZ_JBBJUP010000007.1"/>
</dbReference>
<evidence type="ECO:0000256" key="2">
    <source>
        <dbReference type="ARBA" id="ARBA00022475"/>
    </source>
</evidence>
<comment type="subcellular location">
    <subcellularLocation>
        <location evidence="1">Cell membrane</location>
        <topology evidence="1">Multi-pass membrane protein</topology>
    </subcellularLocation>
</comment>
<protein>
    <submittedName>
        <fullName evidence="7">Cytochrome C oxidase subunit IV family protein</fullName>
    </submittedName>
</protein>
<dbReference type="EMBL" id="JBBJUP010000007">
    <property type="protein sequence ID" value="MEJ8279448.1"/>
    <property type="molecule type" value="Genomic_DNA"/>
</dbReference>
<gene>
    <name evidence="7" type="ORF">WJX68_10945</name>
</gene>
<proteinExistence type="predicted"/>
<dbReference type="InterPro" id="IPR005171">
    <property type="entry name" value="Cyt_c_oxidase_su4_prok"/>
</dbReference>
<evidence type="ECO:0000256" key="1">
    <source>
        <dbReference type="ARBA" id="ARBA00004651"/>
    </source>
</evidence>
<evidence type="ECO:0000256" key="3">
    <source>
        <dbReference type="ARBA" id="ARBA00022692"/>
    </source>
</evidence>
<keyword evidence="3 6" id="KW-0812">Transmembrane</keyword>
<sequence>MVWAALVAATLISFGAGADHGVVGSAGVVLALIIGFVKVRYVGLEFMELRGAPLALRLVFETWCVVVCVMVVVLYLAGS</sequence>
<evidence type="ECO:0000256" key="6">
    <source>
        <dbReference type="SAM" id="Phobius"/>
    </source>
</evidence>
<comment type="caution">
    <text evidence="7">The sequence shown here is derived from an EMBL/GenBank/DDBJ whole genome shotgun (WGS) entry which is preliminary data.</text>
</comment>
<evidence type="ECO:0000313" key="7">
    <source>
        <dbReference type="EMBL" id="MEJ8279448.1"/>
    </source>
</evidence>
<accession>A0ABU8T679</accession>
<evidence type="ECO:0000256" key="5">
    <source>
        <dbReference type="ARBA" id="ARBA00023136"/>
    </source>
</evidence>
<keyword evidence="2" id="KW-1003">Cell membrane</keyword>
<keyword evidence="4 6" id="KW-1133">Transmembrane helix</keyword>
<reference evidence="7 8" key="1">
    <citation type="submission" date="2024-03" db="EMBL/GenBank/DDBJ databases">
        <title>Draft genome sequence of Pseudonocardia sp. DW16-2.</title>
        <authorList>
            <person name="Duangmal K."/>
        </authorList>
    </citation>
    <scope>NUCLEOTIDE SEQUENCE [LARGE SCALE GENOMIC DNA]</scope>
    <source>
        <strain evidence="7 8">DW16-2</strain>
    </source>
</reference>
<name>A0ABU8T679_9PSEU</name>